<comment type="caution">
    <text evidence="1">The sequence shown here is derived from an EMBL/GenBank/DDBJ whole genome shotgun (WGS) entry which is preliminary data.</text>
</comment>
<dbReference type="PANTHER" id="PTHR38031:SF1">
    <property type="entry name" value="SULFUR CARRIER PROTEIN CYSO"/>
    <property type="match status" value="1"/>
</dbReference>
<dbReference type="SUPFAM" id="SSF54285">
    <property type="entry name" value="MoaD/ThiS"/>
    <property type="match status" value="1"/>
</dbReference>
<sequence length="87" mass="9133">MPRAFIPPLLRDLTGDRTEVTVEGATVRQVIDALEQQFPGIKARLCDQDALRPGLIVAVGSSIATGGLRAKVGPDDEVHFLPALGGG</sequence>
<dbReference type="EMBL" id="DSVQ01000012">
    <property type="protein sequence ID" value="HGT39513.1"/>
    <property type="molecule type" value="Genomic_DNA"/>
</dbReference>
<evidence type="ECO:0000313" key="1">
    <source>
        <dbReference type="EMBL" id="HGT39513.1"/>
    </source>
</evidence>
<dbReference type="Gene3D" id="3.10.20.30">
    <property type="match status" value="1"/>
</dbReference>
<dbReference type="InterPro" id="IPR052045">
    <property type="entry name" value="Sulfur_Carrier/Prot_Modifier"/>
</dbReference>
<dbReference type="InterPro" id="IPR003749">
    <property type="entry name" value="ThiS/MoaD-like"/>
</dbReference>
<dbReference type="Pfam" id="PF02597">
    <property type="entry name" value="ThiS"/>
    <property type="match status" value="1"/>
</dbReference>
<proteinExistence type="predicted"/>
<dbReference type="PANTHER" id="PTHR38031">
    <property type="entry name" value="SULFUR CARRIER PROTEIN SLR0821-RELATED"/>
    <property type="match status" value="1"/>
</dbReference>
<name>A0A7C4LL12_9PLAN</name>
<dbReference type="AlphaFoldDB" id="A0A7C4LL12"/>
<dbReference type="InterPro" id="IPR012675">
    <property type="entry name" value="Beta-grasp_dom_sf"/>
</dbReference>
<reference evidence="1" key="1">
    <citation type="journal article" date="2020" name="mSystems">
        <title>Genome- and Community-Level Interaction Insights into Carbon Utilization and Element Cycling Functions of Hydrothermarchaeota in Hydrothermal Sediment.</title>
        <authorList>
            <person name="Zhou Z."/>
            <person name="Liu Y."/>
            <person name="Xu W."/>
            <person name="Pan J."/>
            <person name="Luo Z.H."/>
            <person name="Li M."/>
        </authorList>
    </citation>
    <scope>NUCLEOTIDE SEQUENCE [LARGE SCALE GENOMIC DNA]</scope>
    <source>
        <strain evidence="1">SpSt-508</strain>
    </source>
</reference>
<gene>
    <name evidence="1" type="ORF">ENS64_09665</name>
</gene>
<dbReference type="InterPro" id="IPR016155">
    <property type="entry name" value="Mopterin_synth/thiamin_S_b"/>
</dbReference>
<protein>
    <submittedName>
        <fullName evidence="1">MoaD/ThiS family protein</fullName>
    </submittedName>
</protein>
<organism evidence="1">
    <name type="scientific">Schlesneria paludicola</name>
    <dbReference type="NCBI Taxonomy" id="360056"/>
    <lineage>
        <taxon>Bacteria</taxon>
        <taxon>Pseudomonadati</taxon>
        <taxon>Planctomycetota</taxon>
        <taxon>Planctomycetia</taxon>
        <taxon>Planctomycetales</taxon>
        <taxon>Planctomycetaceae</taxon>
        <taxon>Schlesneria</taxon>
    </lineage>
</organism>
<accession>A0A7C4LL12</accession>